<dbReference type="AlphaFoldDB" id="A0A5D3CXR1"/>
<dbReference type="InterPro" id="IPR043502">
    <property type="entry name" value="DNA/RNA_pol_sf"/>
</dbReference>
<name>A0A5D3CXR1_CUCMM</name>
<dbReference type="GO" id="GO:0003964">
    <property type="term" value="F:RNA-directed DNA polymerase activity"/>
    <property type="evidence" value="ECO:0007669"/>
    <property type="project" value="UniProtKB-KW"/>
</dbReference>
<dbReference type="Proteomes" id="UP000321947">
    <property type="component" value="Unassembled WGS sequence"/>
</dbReference>
<keyword evidence="1" id="KW-0548">Nucleotidyltransferase</keyword>
<evidence type="ECO:0000313" key="2">
    <source>
        <dbReference type="Proteomes" id="UP000321947"/>
    </source>
</evidence>
<sequence>MCHSTFKNSVPWHWIFNKGVEANGNKIQVMMNLPQPNDVTGMRGFLATEAFEQTALILVPVLAIPDWSHPSVIETDDSRKGLEKEDFIIKDVEANKSISISEAKLQWTLHTICYLLNNPVDHFFKKDGGHSTLRICSGVDSSKCG</sequence>
<accession>A0A5D3CXR1</accession>
<comment type="caution">
    <text evidence="1">The sequence shown here is derived from an EMBL/GenBank/DDBJ whole genome shotgun (WGS) entry which is preliminary data.</text>
</comment>
<dbReference type="SUPFAM" id="SSF56672">
    <property type="entry name" value="DNA/RNA polymerases"/>
    <property type="match status" value="1"/>
</dbReference>
<organism evidence="1 2">
    <name type="scientific">Cucumis melo var. makuwa</name>
    <name type="common">Oriental melon</name>
    <dbReference type="NCBI Taxonomy" id="1194695"/>
    <lineage>
        <taxon>Eukaryota</taxon>
        <taxon>Viridiplantae</taxon>
        <taxon>Streptophyta</taxon>
        <taxon>Embryophyta</taxon>
        <taxon>Tracheophyta</taxon>
        <taxon>Spermatophyta</taxon>
        <taxon>Magnoliopsida</taxon>
        <taxon>eudicotyledons</taxon>
        <taxon>Gunneridae</taxon>
        <taxon>Pentapetalae</taxon>
        <taxon>rosids</taxon>
        <taxon>fabids</taxon>
        <taxon>Cucurbitales</taxon>
        <taxon>Cucurbitaceae</taxon>
        <taxon>Benincaseae</taxon>
        <taxon>Cucumis</taxon>
    </lineage>
</organism>
<dbReference type="EMBL" id="SSTD01008722">
    <property type="protein sequence ID" value="TYK15009.1"/>
    <property type="molecule type" value="Genomic_DNA"/>
</dbReference>
<keyword evidence="1" id="KW-0695">RNA-directed DNA polymerase</keyword>
<reference evidence="1 2" key="1">
    <citation type="submission" date="2019-08" db="EMBL/GenBank/DDBJ databases">
        <title>Draft genome sequences of two oriental melons (Cucumis melo L. var makuwa).</title>
        <authorList>
            <person name="Kwon S.-Y."/>
        </authorList>
    </citation>
    <scope>NUCLEOTIDE SEQUENCE [LARGE SCALE GENOMIC DNA]</scope>
    <source>
        <strain evidence="2">cv. Chang Bougi</strain>
        <tissue evidence="1">Leaf</tissue>
    </source>
</reference>
<keyword evidence="1" id="KW-0808">Transferase</keyword>
<proteinExistence type="predicted"/>
<gene>
    <name evidence="1" type="ORF">E5676_scaffold45G00430</name>
</gene>
<protein>
    <submittedName>
        <fullName evidence="1">RNA-directed DNA polymerase-like protein</fullName>
    </submittedName>
</protein>
<evidence type="ECO:0000313" key="1">
    <source>
        <dbReference type="EMBL" id="TYK15009.1"/>
    </source>
</evidence>